<accession>A0A7J8NA18</accession>
<organism evidence="2 3">
    <name type="scientific">Gossypium lobatum</name>
    <dbReference type="NCBI Taxonomy" id="34289"/>
    <lineage>
        <taxon>Eukaryota</taxon>
        <taxon>Viridiplantae</taxon>
        <taxon>Streptophyta</taxon>
        <taxon>Embryophyta</taxon>
        <taxon>Tracheophyta</taxon>
        <taxon>Spermatophyta</taxon>
        <taxon>Magnoliopsida</taxon>
        <taxon>eudicotyledons</taxon>
        <taxon>Gunneridae</taxon>
        <taxon>Pentapetalae</taxon>
        <taxon>rosids</taxon>
        <taxon>malvids</taxon>
        <taxon>Malvales</taxon>
        <taxon>Malvaceae</taxon>
        <taxon>Malvoideae</taxon>
        <taxon>Gossypium</taxon>
    </lineage>
</organism>
<reference evidence="2 3" key="1">
    <citation type="journal article" date="2019" name="Genome Biol. Evol.">
        <title>Insights into the evolution of the New World diploid cottons (Gossypium, subgenus Houzingenia) based on genome sequencing.</title>
        <authorList>
            <person name="Grover C.E."/>
            <person name="Arick M.A. 2nd"/>
            <person name="Thrash A."/>
            <person name="Conover J.L."/>
            <person name="Sanders W.S."/>
            <person name="Peterson D.G."/>
            <person name="Frelichowski J.E."/>
            <person name="Scheffler J.A."/>
            <person name="Scheffler B.E."/>
            <person name="Wendel J.F."/>
        </authorList>
    </citation>
    <scope>NUCLEOTIDE SEQUENCE [LARGE SCALE GENOMIC DNA]</scope>
    <source>
        <strain evidence="2">157</strain>
        <tissue evidence="2">Leaf</tissue>
    </source>
</reference>
<evidence type="ECO:0000313" key="3">
    <source>
        <dbReference type="Proteomes" id="UP000593572"/>
    </source>
</evidence>
<evidence type="ECO:0000313" key="2">
    <source>
        <dbReference type="EMBL" id="MBA0573704.1"/>
    </source>
</evidence>
<proteinExistence type="predicted"/>
<name>A0A7J8NA18_9ROSI</name>
<evidence type="ECO:0008006" key="4">
    <source>
        <dbReference type="Google" id="ProtNLM"/>
    </source>
</evidence>
<dbReference type="Proteomes" id="UP000593572">
    <property type="component" value="Unassembled WGS sequence"/>
</dbReference>
<evidence type="ECO:0000256" key="1">
    <source>
        <dbReference type="SAM" id="MobiDB-lite"/>
    </source>
</evidence>
<feature type="region of interest" description="Disordered" evidence="1">
    <location>
        <begin position="61"/>
        <end position="127"/>
    </location>
</feature>
<comment type="caution">
    <text evidence="2">The sequence shown here is derived from an EMBL/GenBank/DDBJ whole genome shotgun (WGS) entry which is preliminary data.</text>
</comment>
<protein>
    <recommendedName>
        <fullName evidence="4">DUF4283 domain-containing protein</fullName>
    </recommendedName>
</protein>
<dbReference type="AlphaFoldDB" id="A0A7J8NA18"/>
<sequence>MESYAFNLSRFWVRIFNLPFECIYSRIAMDVGGATREDRGNWKNEIEVIEAKRIVESELKGKTQGNTKLNVPGKTKEREKTKLTKEESGSRFQVEKRSLKLSSETCGKLSNKKKRARGNSRELIEDSPSRTICRKLMDGLSPFKATAGD</sequence>
<gene>
    <name evidence="2" type="ORF">Golob_000966</name>
</gene>
<keyword evidence="3" id="KW-1185">Reference proteome</keyword>
<feature type="compositionally biased region" description="Basic and acidic residues" evidence="1">
    <location>
        <begin position="74"/>
        <end position="98"/>
    </location>
</feature>
<dbReference type="EMBL" id="JABEZX010000013">
    <property type="protein sequence ID" value="MBA0573704.1"/>
    <property type="molecule type" value="Genomic_DNA"/>
</dbReference>